<dbReference type="CDD" id="cd10787">
    <property type="entry name" value="LamB_YcsF_like"/>
    <property type="match status" value="1"/>
</dbReference>
<dbReference type="RefSeq" id="WP_146360263.1">
    <property type="nucleotide sequence ID" value="NZ_VOBR01000044.1"/>
</dbReference>
<accession>A0A563EGH7</accession>
<dbReference type="Gene3D" id="3.20.20.370">
    <property type="entry name" value="Glycoside hydrolase/deacetylase"/>
    <property type="match status" value="1"/>
</dbReference>
<dbReference type="PANTHER" id="PTHR30292:SF0">
    <property type="entry name" value="5-OXOPROLINASE SUBUNIT A"/>
    <property type="match status" value="1"/>
</dbReference>
<keyword evidence="2" id="KW-1185">Reference proteome</keyword>
<dbReference type="NCBIfam" id="NF003814">
    <property type="entry name" value="PRK05406.1-3"/>
    <property type="match status" value="1"/>
</dbReference>
<dbReference type="SUPFAM" id="SSF88713">
    <property type="entry name" value="Glycoside hydrolase/deacetylase"/>
    <property type="match status" value="1"/>
</dbReference>
<dbReference type="Proteomes" id="UP000316639">
    <property type="component" value="Unassembled WGS sequence"/>
</dbReference>
<dbReference type="GO" id="GO:0005975">
    <property type="term" value="P:carbohydrate metabolic process"/>
    <property type="evidence" value="ECO:0007669"/>
    <property type="project" value="InterPro"/>
</dbReference>
<dbReference type="AlphaFoldDB" id="A0A563EGH7"/>
<proteinExistence type="predicted"/>
<dbReference type="NCBIfam" id="NF003816">
    <property type="entry name" value="PRK05406.1-5"/>
    <property type="match status" value="1"/>
</dbReference>
<evidence type="ECO:0000313" key="2">
    <source>
        <dbReference type="Proteomes" id="UP000316639"/>
    </source>
</evidence>
<dbReference type="Pfam" id="PF03746">
    <property type="entry name" value="LamB_YcsF"/>
    <property type="match status" value="1"/>
</dbReference>
<dbReference type="OrthoDB" id="9773478at2"/>
<reference evidence="1 2" key="1">
    <citation type="submission" date="2019-07" db="EMBL/GenBank/DDBJ databases">
        <title>Lentzea xizangensis sp. nov., isolated from Qinghai-Tibetan Plateau Soils.</title>
        <authorList>
            <person name="Huang J."/>
        </authorList>
    </citation>
    <scope>NUCLEOTIDE SEQUENCE [LARGE SCALE GENOMIC DNA]</scope>
    <source>
        <strain evidence="1 2">FXJ1.1311</strain>
    </source>
</reference>
<organism evidence="1 2">
    <name type="scientific">Lentzea tibetensis</name>
    <dbReference type="NCBI Taxonomy" id="2591470"/>
    <lineage>
        <taxon>Bacteria</taxon>
        <taxon>Bacillati</taxon>
        <taxon>Actinomycetota</taxon>
        <taxon>Actinomycetes</taxon>
        <taxon>Pseudonocardiales</taxon>
        <taxon>Pseudonocardiaceae</taxon>
        <taxon>Lentzea</taxon>
    </lineage>
</organism>
<comment type="caution">
    <text evidence="1">The sequence shown here is derived from an EMBL/GenBank/DDBJ whole genome shotgun (WGS) entry which is preliminary data.</text>
</comment>
<dbReference type="InterPro" id="IPR011330">
    <property type="entry name" value="Glyco_hydro/deAcase_b/a-brl"/>
</dbReference>
<protein>
    <submittedName>
        <fullName evidence="1">LamB/YcsF family protein</fullName>
    </submittedName>
</protein>
<gene>
    <name evidence="1" type="ORF">FKR81_39890</name>
</gene>
<dbReference type="EMBL" id="VOBR01000044">
    <property type="protein sequence ID" value="TWP45125.1"/>
    <property type="molecule type" value="Genomic_DNA"/>
</dbReference>
<evidence type="ECO:0000313" key="1">
    <source>
        <dbReference type="EMBL" id="TWP45125.1"/>
    </source>
</evidence>
<dbReference type="InterPro" id="IPR005501">
    <property type="entry name" value="LamB/YcsF/PxpA-like"/>
</dbReference>
<name>A0A563EGH7_9PSEU</name>
<dbReference type="PANTHER" id="PTHR30292">
    <property type="entry name" value="UNCHARACTERIZED PROTEIN YBGL-RELATED"/>
    <property type="match status" value="1"/>
</dbReference>
<sequence>MDLNSDLGEGFGIWRLGDDEALLAVITSANVACGFHAGDPSTMRRVCVAAAERGVVVGAQVSYRDLAGFGRRFIDADPRELADEVLYQIGALEACARAAGTRVAYVKPHGALYNATVHHEAQARAVVEGVRAFGELPVLGLPGSQLLEFARKAGLRPVEEAFADRGYTPEGTLVPRSQPNALITDTAAVVERARRLLDGELVAVDGTVLKTSAESLCVHGDTPGAVGHARAVREALGSVAPFA</sequence>